<dbReference type="EMBL" id="CAJNRE010006732">
    <property type="protein sequence ID" value="CAF2058378.1"/>
    <property type="molecule type" value="Genomic_DNA"/>
</dbReference>
<dbReference type="Proteomes" id="UP000663824">
    <property type="component" value="Unassembled WGS sequence"/>
</dbReference>
<feature type="transmembrane region" description="Helical" evidence="12">
    <location>
        <begin position="402"/>
        <end position="427"/>
    </location>
</feature>
<dbReference type="GO" id="GO:0019367">
    <property type="term" value="P:fatty acid elongation, saturated fatty acid"/>
    <property type="evidence" value="ECO:0007669"/>
    <property type="project" value="TreeGrafter"/>
</dbReference>
<accession>A0A816QCQ8</accession>
<keyword evidence="4 12" id="KW-0808">Transferase</keyword>
<keyword evidence="9 12" id="KW-0472">Membrane</keyword>
<feature type="transmembrane region" description="Helical" evidence="12">
    <location>
        <begin position="327"/>
        <end position="349"/>
    </location>
</feature>
<dbReference type="PANTHER" id="PTHR11157:SF134">
    <property type="entry name" value="ELONGATION OF FATTY ACIDS PROTEIN 1-RELATED"/>
    <property type="match status" value="1"/>
</dbReference>
<keyword evidence="7 12" id="KW-1133">Transmembrane helix</keyword>
<dbReference type="GO" id="GO:0030148">
    <property type="term" value="P:sphingolipid biosynthetic process"/>
    <property type="evidence" value="ECO:0007669"/>
    <property type="project" value="TreeGrafter"/>
</dbReference>
<comment type="caution">
    <text evidence="13">The sequence shown here is derived from an EMBL/GenBank/DDBJ whole genome shotgun (WGS) entry which is preliminary data.</text>
</comment>
<dbReference type="GO" id="GO:0034626">
    <property type="term" value="P:fatty acid elongation, polyunsaturated fatty acid"/>
    <property type="evidence" value="ECO:0007669"/>
    <property type="project" value="TreeGrafter"/>
</dbReference>
<evidence type="ECO:0000256" key="1">
    <source>
        <dbReference type="ARBA" id="ARBA00004141"/>
    </source>
</evidence>
<dbReference type="GO" id="GO:0034625">
    <property type="term" value="P:fatty acid elongation, monounsaturated fatty acid"/>
    <property type="evidence" value="ECO:0007669"/>
    <property type="project" value="TreeGrafter"/>
</dbReference>
<feature type="transmembrane region" description="Helical" evidence="12">
    <location>
        <begin position="513"/>
        <end position="532"/>
    </location>
</feature>
<evidence type="ECO:0000256" key="2">
    <source>
        <dbReference type="ARBA" id="ARBA00007263"/>
    </source>
</evidence>
<feature type="transmembrane region" description="Helical" evidence="12">
    <location>
        <begin position="485"/>
        <end position="507"/>
    </location>
</feature>
<comment type="catalytic activity">
    <reaction evidence="11 12">
        <text>a very-long-chain acyl-CoA + malonyl-CoA + H(+) = a very-long-chain 3-oxoacyl-CoA + CO2 + CoA</text>
        <dbReference type="Rhea" id="RHEA:32727"/>
        <dbReference type="ChEBI" id="CHEBI:15378"/>
        <dbReference type="ChEBI" id="CHEBI:16526"/>
        <dbReference type="ChEBI" id="CHEBI:57287"/>
        <dbReference type="ChEBI" id="CHEBI:57384"/>
        <dbReference type="ChEBI" id="CHEBI:90725"/>
        <dbReference type="ChEBI" id="CHEBI:90736"/>
        <dbReference type="EC" id="2.3.1.199"/>
    </reaction>
</comment>
<dbReference type="PANTHER" id="PTHR11157">
    <property type="entry name" value="FATTY ACID ACYL TRANSFERASE-RELATED"/>
    <property type="match status" value="1"/>
</dbReference>
<keyword evidence="8 12" id="KW-0443">Lipid metabolism</keyword>
<evidence type="ECO:0000256" key="8">
    <source>
        <dbReference type="ARBA" id="ARBA00023098"/>
    </source>
</evidence>
<comment type="similarity">
    <text evidence="2 12">Belongs to the ELO family.</text>
</comment>
<evidence type="ECO:0000313" key="14">
    <source>
        <dbReference type="Proteomes" id="UP000663824"/>
    </source>
</evidence>
<dbReference type="Pfam" id="PF01151">
    <property type="entry name" value="ELO"/>
    <property type="match status" value="1"/>
</dbReference>
<dbReference type="InterPro" id="IPR002076">
    <property type="entry name" value="ELO_fam"/>
</dbReference>
<evidence type="ECO:0000256" key="7">
    <source>
        <dbReference type="ARBA" id="ARBA00022989"/>
    </source>
</evidence>
<feature type="transmembrane region" description="Helical" evidence="12">
    <location>
        <begin position="361"/>
        <end position="382"/>
    </location>
</feature>
<dbReference type="InterPro" id="IPR032675">
    <property type="entry name" value="LRR_dom_sf"/>
</dbReference>
<dbReference type="GO" id="GO:0009922">
    <property type="term" value="F:fatty acid elongase activity"/>
    <property type="evidence" value="ECO:0007669"/>
    <property type="project" value="UniProtKB-EC"/>
</dbReference>
<evidence type="ECO:0000256" key="4">
    <source>
        <dbReference type="ARBA" id="ARBA00022679"/>
    </source>
</evidence>
<keyword evidence="10 12" id="KW-0275">Fatty acid biosynthesis</keyword>
<dbReference type="EC" id="2.3.1.199" evidence="12"/>
<protein>
    <recommendedName>
        <fullName evidence="12">Elongation of very long chain fatty acids protein</fullName>
        <ecNumber evidence="12">2.3.1.199</ecNumber>
    </recommendedName>
    <alternativeName>
        <fullName evidence="12">Very-long-chain 3-oxoacyl-CoA synthase</fullName>
    </alternativeName>
</protein>
<dbReference type="SUPFAM" id="SSF52047">
    <property type="entry name" value="RNI-like"/>
    <property type="match status" value="1"/>
</dbReference>
<evidence type="ECO:0000313" key="13">
    <source>
        <dbReference type="EMBL" id="CAF2058378.1"/>
    </source>
</evidence>
<dbReference type="Gene3D" id="3.80.10.10">
    <property type="entry name" value="Ribonuclease Inhibitor"/>
    <property type="match status" value="1"/>
</dbReference>
<evidence type="ECO:0000256" key="11">
    <source>
        <dbReference type="ARBA" id="ARBA00047375"/>
    </source>
</evidence>
<name>A0A816QCQ8_9BILA</name>
<evidence type="ECO:0000256" key="10">
    <source>
        <dbReference type="ARBA" id="ARBA00023160"/>
    </source>
</evidence>
<reference evidence="13" key="1">
    <citation type="submission" date="2021-02" db="EMBL/GenBank/DDBJ databases">
        <authorList>
            <person name="Nowell W R."/>
        </authorList>
    </citation>
    <scope>NUCLEOTIDE SEQUENCE</scope>
</reference>
<dbReference type="GO" id="GO:0005789">
    <property type="term" value="C:endoplasmic reticulum membrane"/>
    <property type="evidence" value="ECO:0007669"/>
    <property type="project" value="TreeGrafter"/>
</dbReference>
<proteinExistence type="inferred from homology"/>
<gene>
    <name evidence="13" type="ORF">MBJ925_LOCUS14413</name>
</gene>
<comment type="subcellular location">
    <subcellularLocation>
        <location evidence="1">Membrane</location>
        <topology evidence="1">Multi-pass membrane protein</topology>
    </subcellularLocation>
</comment>
<evidence type="ECO:0000256" key="3">
    <source>
        <dbReference type="ARBA" id="ARBA00022516"/>
    </source>
</evidence>
<evidence type="ECO:0000256" key="6">
    <source>
        <dbReference type="ARBA" id="ARBA00022832"/>
    </source>
</evidence>
<keyword evidence="6 12" id="KW-0276">Fatty acid metabolism</keyword>
<keyword evidence="5 12" id="KW-0812">Transmembrane</keyword>
<evidence type="ECO:0000256" key="5">
    <source>
        <dbReference type="ARBA" id="ARBA00022692"/>
    </source>
</evidence>
<evidence type="ECO:0000256" key="9">
    <source>
        <dbReference type="ARBA" id="ARBA00023136"/>
    </source>
</evidence>
<dbReference type="GO" id="GO:0042761">
    <property type="term" value="P:very long-chain fatty acid biosynthetic process"/>
    <property type="evidence" value="ECO:0007669"/>
    <property type="project" value="TreeGrafter"/>
</dbReference>
<evidence type="ECO:0000256" key="12">
    <source>
        <dbReference type="RuleBase" id="RU361115"/>
    </source>
</evidence>
<dbReference type="AlphaFoldDB" id="A0A816QCQ8"/>
<sequence length="555" mass="64293">MSQLKEILFSTSILTKLNVQLIADTTPAGGTLLLSSEIRQLKIELAKKSNMKYDDIQILFEWMPKLEKFAFIAAKGLTFIEEKQWSIYCDYHGLENVGYDIIFGDAHFYTLPYSDAQFRLSLSTVTTPKACKDKYSTTKNFHLSIDSRYNTKITHHYFPQLDSLTIRNLHKLIPMDNFIDLSQVKHLTVTRNNDINSEDFFSYILVHSTKLESLTLSWYTLVQITKNFTDHRVFSLLKKQIKNLYLLNMTANYDEDKSIPTEMLIKLFSTNLEKLIASVASMGDILLIVNEMFNLYSIKIECSPRIMWHPDDFIFVPGQTPLTSLRFLTFIFIFHFIITCALEIIMTCRVKPIDVRRIQRYNNLLIGIYSAVTFALANILAYRDSRFDSWDRLVCHRPTPNGAYALLWYIFYLSKLWEFLDIYLVILNKTPVLMHFRWHHQTTPSVVLVGLLGDVSYEWPTLVCNSLLHTFMYPHFAGVWNVHRILLVLGASQLLAGLGFSIYALIVGCGGSFYAQIWGLSMYITYTIGYLNEHFHLVDRLRLFISASLNDSKKS</sequence>
<organism evidence="13 14">
    <name type="scientific">Rotaria magnacalcarata</name>
    <dbReference type="NCBI Taxonomy" id="392030"/>
    <lineage>
        <taxon>Eukaryota</taxon>
        <taxon>Metazoa</taxon>
        <taxon>Spiralia</taxon>
        <taxon>Gnathifera</taxon>
        <taxon>Rotifera</taxon>
        <taxon>Eurotatoria</taxon>
        <taxon>Bdelloidea</taxon>
        <taxon>Philodinida</taxon>
        <taxon>Philodinidae</taxon>
        <taxon>Rotaria</taxon>
    </lineage>
</organism>
<keyword evidence="3 12" id="KW-0444">Lipid biosynthesis</keyword>